<sequence>MGSSTVLLNGNVSDGGSLEVGGTSKVYLTGAIGGTLAVNLGGISTTYVQGLPGTAIKGSVEGLAKVLFTAGTCSVQSPFQSILGSPFGE</sequence>
<reference evidence="1 2" key="1">
    <citation type="submission" date="2020-02" db="EMBL/GenBank/DDBJ databases">
        <title>Draft genome sequence of Haematococcus lacustris strain NIES-144.</title>
        <authorList>
            <person name="Morimoto D."/>
            <person name="Nakagawa S."/>
            <person name="Yoshida T."/>
            <person name="Sawayama S."/>
        </authorList>
    </citation>
    <scope>NUCLEOTIDE SEQUENCE [LARGE SCALE GENOMIC DNA]</scope>
    <source>
        <strain evidence="1 2">NIES-144</strain>
    </source>
</reference>
<gene>
    <name evidence="1" type="ORF">HaLaN_25628</name>
</gene>
<accession>A0A6A0A451</accession>
<dbReference type="AlphaFoldDB" id="A0A6A0A451"/>
<name>A0A6A0A451_HAELA</name>
<dbReference type="EMBL" id="BLLF01003434">
    <property type="protein sequence ID" value="GFH27324.1"/>
    <property type="molecule type" value="Genomic_DNA"/>
</dbReference>
<evidence type="ECO:0000313" key="1">
    <source>
        <dbReference type="EMBL" id="GFH27324.1"/>
    </source>
</evidence>
<dbReference type="Proteomes" id="UP000485058">
    <property type="component" value="Unassembled WGS sequence"/>
</dbReference>
<protein>
    <submittedName>
        <fullName evidence="1">Uncharacterized protein</fullName>
    </submittedName>
</protein>
<proteinExistence type="predicted"/>
<comment type="caution">
    <text evidence="1">The sequence shown here is derived from an EMBL/GenBank/DDBJ whole genome shotgun (WGS) entry which is preliminary data.</text>
</comment>
<organism evidence="1 2">
    <name type="scientific">Haematococcus lacustris</name>
    <name type="common">Green alga</name>
    <name type="synonym">Haematococcus pluvialis</name>
    <dbReference type="NCBI Taxonomy" id="44745"/>
    <lineage>
        <taxon>Eukaryota</taxon>
        <taxon>Viridiplantae</taxon>
        <taxon>Chlorophyta</taxon>
        <taxon>core chlorophytes</taxon>
        <taxon>Chlorophyceae</taxon>
        <taxon>CS clade</taxon>
        <taxon>Chlamydomonadales</taxon>
        <taxon>Haematococcaceae</taxon>
        <taxon>Haematococcus</taxon>
    </lineage>
</organism>
<evidence type="ECO:0000313" key="2">
    <source>
        <dbReference type="Proteomes" id="UP000485058"/>
    </source>
</evidence>
<keyword evidence="2" id="KW-1185">Reference proteome</keyword>